<evidence type="ECO:0000313" key="1">
    <source>
        <dbReference type="EMBL" id="SMH67470.1"/>
    </source>
</evidence>
<dbReference type="EMBL" id="LT841305">
    <property type="protein sequence ID" value="SMH67470.1"/>
    <property type="molecule type" value="Genomic_DNA"/>
</dbReference>
<organism evidence="1 2">
    <name type="scientific">Acidithiobacillus ferrivorans</name>
    <dbReference type="NCBI Taxonomy" id="160808"/>
    <lineage>
        <taxon>Bacteria</taxon>
        <taxon>Pseudomonadati</taxon>
        <taxon>Pseudomonadota</taxon>
        <taxon>Acidithiobacillia</taxon>
        <taxon>Acidithiobacillales</taxon>
        <taxon>Acidithiobacillaceae</taxon>
        <taxon>Acidithiobacillus</taxon>
    </lineage>
</organism>
<evidence type="ECO:0008006" key="3">
    <source>
        <dbReference type="Google" id="ProtNLM"/>
    </source>
</evidence>
<dbReference type="Proteomes" id="UP000193925">
    <property type="component" value="Chromosome AFERRI"/>
</dbReference>
<name>A0ABY1MUE8_9PROT</name>
<reference evidence="1 2" key="1">
    <citation type="submission" date="2017-03" db="EMBL/GenBank/DDBJ databases">
        <authorList>
            <person name="Regsiter A."/>
            <person name="William W."/>
        </authorList>
    </citation>
    <scope>NUCLEOTIDE SEQUENCE [LARGE SCALE GENOMIC DNA]</scope>
    <source>
        <strain evidence="1">PRJEB5721</strain>
    </source>
</reference>
<gene>
    <name evidence="1" type="ORF">AFERRI_50671</name>
</gene>
<sequence length="45" mass="4980">MGDDKIRMRKAIPAAIKDHLRTVACWNGDCLVTVFGLADFKCSDP</sequence>
<protein>
    <recommendedName>
        <fullName evidence="3">Transposase</fullName>
    </recommendedName>
</protein>
<evidence type="ECO:0000313" key="2">
    <source>
        <dbReference type="Proteomes" id="UP000193925"/>
    </source>
</evidence>
<proteinExistence type="predicted"/>
<keyword evidence="2" id="KW-1185">Reference proteome</keyword>
<accession>A0ABY1MUE8</accession>